<dbReference type="EnsemblMetazoa" id="CLYHEMT007973.1">
    <property type="protein sequence ID" value="CLYHEMP007973.1"/>
    <property type="gene ID" value="CLYHEMG007973"/>
</dbReference>
<feature type="compositionally biased region" description="Polar residues" evidence="1">
    <location>
        <begin position="250"/>
        <end position="261"/>
    </location>
</feature>
<organism evidence="3 4">
    <name type="scientific">Clytia hemisphaerica</name>
    <dbReference type="NCBI Taxonomy" id="252671"/>
    <lineage>
        <taxon>Eukaryota</taxon>
        <taxon>Metazoa</taxon>
        <taxon>Cnidaria</taxon>
        <taxon>Hydrozoa</taxon>
        <taxon>Hydroidolina</taxon>
        <taxon>Leptothecata</taxon>
        <taxon>Obeliida</taxon>
        <taxon>Clytiidae</taxon>
        <taxon>Clytia</taxon>
    </lineage>
</organism>
<feature type="domain" description="Knr4/Smi1-like" evidence="2">
    <location>
        <begin position="37"/>
        <end position="178"/>
    </location>
</feature>
<dbReference type="InterPro" id="IPR018958">
    <property type="entry name" value="Knr4/Smi1-like_dom"/>
</dbReference>
<dbReference type="Proteomes" id="UP000594262">
    <property type="component" value="Unplaced"/>
</dbReference>
<feature type="region of interest" description="Disordered" evidence="1">
    <location>
        <begin position="242"/>
        <end position="292"/>
    </location>
</feature>
<sequence length="292" mass="33934">MDKVGEETLSHATFGLIALLQEKPYVCDIKFKQNEAVSKNMLTVWEEGNQCQLPSDLRQFYETMNGLLIQWKIKFNDDEIEIGLIEINPIECLNGLAMRMNRNDLTLQDFQLPEDFTMDIKVNQRPIPNFNQKIMEISSDGQHGKVCLLFKENGNIEVWLIDLSLQWHYLAPSFSHYYRMMVTHLGIRGWQFLYTEYGLTPEAKQWFSFCLPHRLKEDIFQKENDHKPSKTTNKVDFASLFKQKKKTKDPSTGTASSNEQNLNKRKKQPGNLKPRTTAKPPAKLNKASFKNP</sequence>
<dbReference type="PANTHER" id="PTHR31854">
    <property type="entry name" value="TUBULIN POLYGLUTAMYLASE COMPLEX SUBUNIT 2"/>
    <property type="match status" value="1"/>
</dbReference>
<proteinExistence type="predicted"/>
<protein>
    <recommendedName>
        <fullName evidence="2">Knr4/Smi1-like domain-containing protein</fullName>
    </recommendedName>
</protein>
<accession>A0A7M5V1Q5</accession>
<evidence type="ECO:0000313" key="4">
    <source>
        <dbReference type="Proteomes" id="UP000594262"/>
    </source>
</evidence>
<dbReference type="OrthoDB" id="10249691at2759"/>
<dbReference type="AlphaFoldDB" id="A0A7M5V1Q5"/>
<dbReference type="SUPFAM" id="SSF160631">
    <property type="entry name" value="SMI1/KNR4-like"/>
    <property type="match status" value="1"/>
</dbReference>
<name>A0A7M5V1Q5_9CNID</name>
<dbReference type="RefSeq" id="XP_066923988.1">
    <property type="nucleotide sequence ID" value="XM_067067887.1"/>
</dbReference>
<dbReference type="PANTHER" id="PTHR31854:SF2">
    <property type="entry name" value="TUBULIN POLYGLUTAMYLASE COMPLEX SUBUNIT 2"/>
    <property type="match status" value="1"/>
</dbReference>
<evidence type="ECO:0000256" key="1">
    <source>
        <dbReference type="SAM" id="MobiDB-lite"/>
    </source>
</evidence>
<reference evidence="3" key="1">
    <citation type="submission" date="2021-01" db="UniProtKB">
        <authorList>
            <consortium name="EnsemblMetazoa"/>
        </authorList>
    </citation>
    <scope>IDENTIFICATION</scope>
</reference>
<keyword evidence="4" id="KW-1185">Reference proteome</keyword>
<dbReference type="InterPro" id="IPR037883">
    <property type="entry name" value="Knr4/Smi1-like_sf"/>
</dbReference>
<evidence type="ECO:0000313" key="3">
    <source>
        <dbReference type="EnsemblMetazoa" id="CLYHEMP007973.1"/>
    </source>
</evidence>
<dbReference type="Pfam" id="PF09346">
    <property type="entry name" value="SMI1_KNR4"/>
    <property type="match status" value="1"/>
</dbReference>
<dbReference type="InterPro" id="IPR039231">
    <property type="entry name" value="TPGS2"/>
</dbReference>
<dbReference type="GeneID" id="136811273"/>
<dbReference type="Gene3D" id="3.40.1580.10">
    <property type="entry name" value="SMI1/KNR4-like"/>
    <property type="match status" value="1"/>
</dbReference>
<evidence type="ECO:0000259" key="2">
    <source>
        <dbReference type="Pfam" id="PF09346"/>
    </source>
</evidence>